<dbReference type="InterPro" id="IPR058639">
    <property type="entry name" value="BSH_YknX-like"/>
</dbReference>
<evidence type="ECO:0000256" key="4">
    <source>
        <dbReference type="SAM" id="MobiDB-lite"/>
    </source>
</evidence>
<comment type="subcellular location">
    <subcellularLocation>
        <location evidence="1">Cell envelope</location>
    </subcellularLocation>
</comment>
<gene>
    <name evidence="6" type="ORF">IAB63_10125</name>
</gene>
<dbReference type="AlphaFoldDB" id="A0A9D1HHI0"/>
<reference evidence="6" key="2">
    <citation type="journal article" date="2021" name="PeerJ">
        <title>Extensive microbial diversity within the chicken gut microbiome revealed by metagenomics and culture.</title>
        <authorList>
            <person name="Gilroy R."/>
            <person name="Ravi A."/>
            <person name="Getino M."/>
            <person name="Pursley I."/>
            <person name="Horton D.L."/>
            <person name="Alikhan N.F."/>
            <person name="Baker D."/>
            <person name="Gharbi K."/>
            <person name="Hall N."/>
            <person name="Watson M."/>
            <person name="Adriaenssens E.M."/>
            <person name="Foster-Nyarko E."/>
            <person name="Jarju S."/>
            <person name="Secka A."/>
            <person name="Antonio M."/>
            <person name="Oren A."/>
            <person name="Chaudhuri R.R."/>
            <person name="La Ragione R."/>
            <person name="Hildebrand F."/>
            <person name="Pallen M.J."/>
        </authorList>
    </citation>
    <scope>NUCLEOTIDE SEQUENCE</scope>
    <source>
        <strain evidence="6">CHK187-14744</strain>
    </source>
</reference>
<sequence length="538" mass="58879">MKKPLVAVLCTALGAVLIGGSILGYSIWSRSRVQIPVESVSVLQGYWGDNNSTYGVVTTDMTQEVFLKSDMVVDEVLVQEGDTVTVGTPLIQYDTTLINLDLEMQALSIDSIDIKLNAAKQELAQLQAATTYTPPAQEPGTDSDTPVVPDGSFDEGGIDTALCLPLPRTLLMSTGSSNSDPDETVYYLDEYTTLFLKDGTSNVYEVKCAPETVITAAFLNRIRGYSPDGERITSQPMMVVLKIPDKNLHIYLDGYTQEDPGDMEDMDLMTFLQSHNVQTSETPGIISGENPYNGLTPDEKAKQISEKEGSINTLELDRREAVLQYEQLQNKYEDAIVKSTVNGQVKSVGSLEQSGDSAEAFMIISSDDGFYLKSFVNELALDSVSVGQYVSIMNMETGMMGEAEITSISPYPSSNGGDGYSTNPNTSSYPFTAYIEDGSGYKNNQSVQVTIYDNTSPESTPLTIPKAYIRNDNGQPYVYMADENGRLKKQAVKTGKIYYGSYQEILDGLTMDDLIAFPYGKNVREGVKVEMPDTAESY</sequence>
<dbReference type="EMBL" id="DVLT01000063">
    <property type="protein sequence ID" value="HIU03595.1"/>
    <property type="molecule type" value="Genomic_DNA"/>
</dbReference>
<dbReference type="InterPro" id="IPR050465">
    <property type="entry name" value="UPF0194_transport"/>
</dbReference>
<reference evidence="6" key="1">
    <citation type="submission" date="2020-10" db="EMBL/GenBank/DDBJ databases">
        <authorList>
            <person name="Gilroy R."/>
        </authorList>
    </citation>
    <scope>NUCLEOTIDE SEQUENCE</scope>
    <source>
        <strain evidence="6">CHK187-14744</strain>
    </source>
</reference>
<organism evidence="6 7">
    <name type="scientific">Candidatus Onthocola gallistercoris</name>
    <dbReference type="NCBI Taxonomy" id="2840876"/>
    <lineage>
        <taxon>Bacteria</taxon>
        <taxon>Bacillati</taxon>
        <taxon>Bacillota</taxon>
        <taxon>Bacilli</taxon>
        <taxon>Candidatus Onthocola</taxon>
    </lineage>
</organism>
<dbReference type="Pfam" id="PF25984">
    <property type="entry name" value="BSH_YknX"/>
    <property type="match status" value="1"/>
</dbReference>
<dbReference type="Gene3D" id="2.40.420.20">
    <property type="match status" value="1"/>
</dbReference>
<dbReference type="PANTHER" id="PTHR32347:SF14">
    <property type="entry name" value="EFFLUX SYSTEM COMPONENT YKNX-RELATED"/>
    <property type="match status" value="1"/>
</dbReference>
<accession>A0A9D1HHI0</accession>
<comment type="caution">
    <text evidence="6">The sequence shown here is derived from an EMBL/GenBank/DDBJ whole genome shotgun (WGS) entry which is preliminary data.</text>
</comment>
<name>A0A9D1HHI0_9FIRM</name>
<feature type="coiled-coil region" evidence="3">
    <location>
        <begin position="311"/>
        <end position="338"/>
    </location>
</feature>
<feature type="region of interest" description="Disordered" evidence="4">
    <location>
        <begin position="131"/>
        <end position="151"/>
    </location>
</feature>
<dbReference type="GO" id="GO:0030313">
    <property type="term" value="C:cell envelope"/>
    <property type="evidence" value="ECO:0007669"/>
    <property type="project" value="UniProtKB-SubCell"/>
</dbReference>
<dbReference type="Proteomes" id="UP000824164">
    <property type="component" value="Unassembled WGS sequence"/>
</dbReference>
<proteinExistence type="predicted"/>
<dbReference type="PANTHER" id="PTHR32347">
    <property type="entry name" value="EFFLUX SYSTEM COMPONENT YKNX-RELATED"/>
    <property type="match status" value="1"/>
</dbReference>
<evidence type="ECO:0000259" key="5">
    <source>
        <dbReference type="Pfam" id="PF25984"/>
    </source>
</evidence>
<evidence type="ECO:0000256" key="1">
    <source>
        <dbReference type="ARBA" id="ARBA00004196"/>
    </source>
</evidence>
<evidence type="ECO:0000313" key="6">
    <source>
        <dbReference type="EMBL" id="HIU03595.1"/>
    </source>
</evidence>
<keyword evidence="2 3" id="KW-0175">Coiled coil</keyword>
<evidence type="ECO:0000256" key="3">
    <source>
        <dbReference type="SAM" id="Coils"/>
    </source>
</evidence>
<protein>
    <recommendedName>
        <fullName evidence="5">YknX-like barrel-sandwich hybrid domain-containing protein</fullName>
    </recommendedName>
</protein>
<feature type="domain" description="YknX-like barrel-sandwich hybrid" evidence="5">
    <location>
        <begin position="73"/>
        <end position="359"/>
    </location>
</feature>
<evidence type="ECO:0000313" key="7">
    <source>
        <dbReference type="Proteomes" id="UP000824164"/>
    </source>
</evidence>
<evidence type="ECO:0000256" key="2">
    <source>
        <dbReference type="ARBA" id="ARBA00023054"/>
    </source>
</evidence>